<dbReference type="InterPro" id="IPR016095">
    <property type="entry name" value="Ribosomal_uL1_3-a/b-sand"/>
</dbReference>
<evidence type="ECO:0000313" key="2">
    <source>
        <dbReference type="EMBL" id="PKA65274.1"/>
    </source>
</evidence>
<dbReference type="InterPro" id="IPR028364">
    <property type="entry name" value="Ribosomal_uL1/biogenesis"/>
</dbReference>
<dbReference type="GO" id="GO:0005840">
    <property type="term" value="C:ribosome"/>
    <property type="evidence" value="ECO:0007669"/>
    <property type="project" value="UniProtKB-KW"/>
</dbReference>
<dbReference type="AlphaFoldDB" id="A0A2I0BBU8"/>
<dbReference type="Gene3D" id="3.40.50.790">
    <property type="match status" value="1"/>
</dbReference>
<dbReference type="EMBL" id="KZ451895">
    <property type="protein sequence ID" value="PKA65274.1"/>
    <property type="molecule type" value="Genomic_DNA"/>
</dbReference>
<feature type="compositionally biased region" description="Basic and acidic residues" evidence="1">
    <location>
        <begin position="341"/>
        <end position="359"/>
    </location>
</feature>
<gene>
    <name evidence="2" type="primary">RPL10A</name>
    <name evidence="2" type="ORF">AXF42_Ash005606</name>
</gene>
<reference evidence="2 3" key="1">
    <citation type="journal article" date="2017" name="Nature">
        <title>The Apostasia genome and the evolution of orchids.</title>
        <authorList>
            <person name="Zhang G.Q."/>
            <person name="Liu K.W."/>
            <person name="Li Z."/>
            <person name="Lohaus R."/>
            <person name="Hsiao Y.Y."/>
            <person name="Niu S.C."/>
            <person name="Wang J.Y."/>
            <person name="Lin Y.C."/>
            <person name="Xu Q."/>
            <person name="Chen L.J."/>
            <person name="Yoshida K."/>
            <person name="Fujiwara S."/>
            <person name="Wang Z.W."/>
            <person name="Zhang Y.Q."/>
            <person name="Mitsuda N."/>
            <person name="Wang M."/>
            <person name="Liu G.H."/>
            <person name="Pecoraro L."/>
            <person name="Huang H.X."/>
            <person name="Xiao X.J."/>
            <person name="Lin M."/>
            <person name="Wu X.Y."/>
            <person name="Wu W.L."/>
            <person name="Chen Y.Y."/>
            <person name="Chang S.B."/>
            <person name="Sakamoto S."/>
            <person name="Ohme-Takagi M."/>
            <person name="Yagi M."/>
            <person name="Zeng S.J."/>
            <person name="Shen C.Y."/>
            <person name="Yeh C.M."/>
            <person name="Luo Y.B."/>
            <person name="Tsai W.C."/>
            <person name="Van de Peer Y."/>
            <person name="Liu Z.J."/>
        </authorList>
    </citation>
    <scope>NUCLEOTIDE SEQUENCE [LARGE SCALE GENOMIC DNA]</scope>
    <source>
        <strain evidence="3">cv. Shenzhen</strain>
        <tissue evidence="2">Stem</tissue>
    </source>
</reference>
<feature type="compositionally biased region" description="Basic and acidic residues" evidence="1">
    <location>
        <begin position="264"/>
        <end position="282"/>
    </location>
</feature>
<accession>A0A2I0BBU8</accession>
<keyword evidence="3" id="KW-1185">Reference proteome</keyword>
<dbReference type="STRING" id="1088818.A0A2I0BBU8"/>
<feature type="compositionally biased region" description="Acidic residues" evidence="1">
    <location>
        <begin position="310"/>
        <end position="319"/>
    </location>
</feature>
<dbReference type="GO" id="GO:0003723">
    <property type="term" value="F:RNA binding"/>
    <property type="evidence" value="ECO:0007669"/>
    <property type="project" value="InterPro"/>
</dbReference>
<dbReference type="CDD" id="cd00403">
    <property type="entry name" value="Ribosomal_L1"/>
    <property type="match status" value="1"/>
</dbReference>
<dbReference type="Gene3D" id="3.30.190.20">
    <property type="match status" value="1"/>
</dbReference>
<keyword evidence="2" id="KW-0689">Ribosomal protein</keyword>
<dbReference type="InterPro" id="IPR023674">
    <property type="entry name" value="Ribosomal_uL1-like"/>
</dbReference>
<feature type="compositionally biased region" description="Basic residues" evidence="1">
    <location>
        <begin position="283"/>
        <end position="296"/>
    </location>
</feature>
<dbReference type="Proteomes" id="UP000236161">
    <property type="component" value="Unassembled WGS sequence"/>
</dbReference>
<feature type="compositionally biased region" description="Basic residues" evidence="1">
    <location>
        <begin position="470"/>
        <end position="480"/>
    </location>
</feature>
<dbReference type="SUPFAM" id="SSF56808">
    <property type="entry name" value="Ribosomal protein L1"/>
    <property type="match status" value="1"/>
</dbReference>
<feature type="region of interest" description="Disordered" evidence="1">
    <location>
        <begin position="470"/>
        <end position="489"/>
    </location>
</feature>
<dbReference type="InterPro" id="IPR050257">
    <property type="entry name" value="eL8/uL1-like"/>
</dbReference>
<keyword evidence="2" id="KW-0687">Ribonucleoprotein</keyword>
<feature type="compositionally biased region" description="Basic and acidic residues" evidence="1">
    <location>
        <begin position="422"/>
        <end position="449"/>
    </location>
</feature>
<sequence>MSSRRLPPPSPKISREEAGQAVDALLCYLRAQEKLRKAQLFEHDDLIYLHLNVRRIPSSSRLNPLRIPLPHSLHPLDRSRTSLCLIADDSLATAARSRAASENLPFDSVIPLSELRRDYVPFEARRRLCGSYDMFFADRKIIPLLSRIIGNFFFRKKKMPLSVDISRKGWPEAVRQACRCTLLYFRTGTCSALKVGRVSMDRDEIIDNLMAAIDGAVALIPKKWANLRSMYVKAVQSVALPIYQALPVMGMKINVAPMGKEEDHLNVVVDQERDKKMTEEEKKKKKEGRSKKRKGRIHDVDYVGAGVDNGSEEEDEDSGAGEKMGKKTIKKKGGKGKVKKSKIDKTTGDEDHGAKEKGSSVEFIGLGTEKKRLKKAKKVLESEEQEGGEADGKVNVLNIDDAFSEDDDSQDDIKLPAKKRVKDSVKRSRDNKRKMVDEEKASIKKEGVRGLKKGKIMKSGEVSLKKVKKMRPSLHRRWMNKKMDDVGGR</sequence>
<evidence type="ECO:0000256" key="1">
    <source>
        <dbReference type="SAM" id="MobiDB-lite"/>
    </source>
</evidence>
<evidence type="ECO:0000313" key="3">
    <source>
        <dbReference type="Proteomes" id="UP000236161"/>
    </source>
</evidence>
<feature type="region of interest" description="Disordered" evidence="1">
    <location>
        <begin position="401"/>
        <end position="457"/>
    </location>
</feature>
<name>A0A2I0BBU8_9ASPA</name>
<proteinExistence type="predicted"/>
<feature type="compositionally biased region" description="Basic residues" evidence="1">
    <location>
        <begin position="326"/>
        <end position="340"/>
    </location>
</feature>
<feature type="region of interest" description="Disordered" evidence="1">
    <location>
        <begin position="264"/>
        <end position="362"/>
    </location>
</feature>
<dbReference type="Pfam" id="PF00687">
    <property type="entry name" value="Ribosomal_L1"/>
    <property type="match status" value="1"/>
</dbReference>
<organism evidence="2 3">
    <name type="scientific">Apostasia shenzhenica</name>
    <dbReference type="NCBI Taxonomy" id="1088818"/>
    <lineage>
        <taxon>Eukaryota</taxon>
        <taxon>Viridiplantae</taxon>
        <taxon>Streptophyta</taxon>
        <taxon>Embryophyta</taxon>
        <taxon>Tracheophyta</taxon>
        <taxon>Spermatophyta</taxon>
        <taxon>Magnoliopsida</taxon>
        <taxon>Liliopsida</taxon>
        <taxon>Asparagales</taxon>
        <taxon>Orchidaceae</taxon>
        <taxon>Apostasioideae</taxon>
        <taxon>Apostasia</taxon>
    </lineage>
</organism>
<protein>
    <submittedName>
        <fullName evidence="2">60S ribosomal protein L10a</fullName>
    </submittedName>
</protein>
<dbReference type="OrthoDB" id="10251727at2759"/>
<dbReference type="PANTHER" id="PTHR23105">
    <property type="entry name" value="RIBOSOMAL PROTEIN L7AE FAMILY MEMBER"/>
    <property type="match status" value="1"/>
</dbReference>